<dbReference type="InterPro" id="IPR050661">
    <property type="entry name" value="BglG_antiterminators"/>
</dbReference>
<evidence type="ECO:0000313" key="6">
    <source>
        <dbReference type="Proteomes" id="UP001245561"/>
    </source>
</evidence>
<keyword evidence="2" id="KW-0804">Transcription</keyword>
<dbReference type="EMBL" id="JARPYT010000002">
    <property type="protein sequence ID" value="MDT2636282.1"/>
    <property type="molecule type" value="Genomic_DNA"/>
</dbReference>
<evidence type="ECO:0000313" key="5">
    <source>
        <dbReference type="EMBL" id="MDT2636282.1"/>
    </source>
</evidence>
<evidence type="ECO:0000256" key="1">
    <source>
        <dbReference type="ARBA" id="ARBA00023015"/>
    </source>
</evidence>
<dbReference type="PANTHER" id="PTHR30185:SF18">
    <property type="entry name" value="TRANSCRIPTIONAL REGULATOR MTLR"/>
    <property type="match status" value="1"/>
</dbReference>
<keyword evidence="1" id="KW-0805">Transcription regulation</keyword>
<evidence type="ECO:0000313" key="7">
    <source>
        <dbReference type="Proteomes" id="UP001256547"/>
    </source>
</evidence>
<dbReference type="PANTHER" id="PTHR30185">
    <property type="entry name" value="CRYPTIC BETA-GLUCOSIDE BGL OPERON ANTITERMINATOR"/>
    <property type="match status" value="1"/>
</dbReference>
<evidence type="ECO:0000256" key="2">
    <source>
        <dbReference type="ARBA" id="ARBA00023163"/>
    </source>
</evidence>
<evidence type="ECO:0000259" key="3">
    <source>
        <dbReference type="Pfam" id="PF05043"/>
    </source>
</evidence>
<name>A0AAW8TGJ8_9ENTE</name>
<dbReference type="EMBL" id="JARPYR010000002">
    <property type="protein sequence ID" value="MDT2595670.1"/>
    <property type="molecule type" value="Genomic_DNA"/>
</dbReference>
<organism evidence="5 6">
    <name type="scientific">Enterococcus dongliensis</name>
    <dbReference type="NCBI Taxonomy" id="2559925"/>
    <lineage>
        <taxon>Bacteria</taxon>
        <taxon>Bacillati</taxon>
        <taxon>Bacillota</taxon>
        <taxon>Bacilli</taxon>
        <taxon>Lactobacillales</taxon>
        <taxon>Enterococcaceae</taxon>
        <taxon>Enterococcus</taxon>
    </lineage>
</organism>
<proteinExistence type="predicted"/>
<reference evidence="5 7" key="1">
    <citation type="submission" date="2023-03" db="EMBL/GenBank/DDBJ databases">
        <authorList>
            <person name="Shen W."/>
            <person name="Cai J."/>
        </authorList>
    </citation>
    <scope>NUCLEOTIDE SEQUENCE</scope>
    <source>
        <strain evidence="5">P55-2</strain>
        <strain evidence="4 7">P72-2</strain>
    </source>
</reference>
<keyword evidence="7" id="KW-1185">Reference proteome</keyword>
<gene>
    <name evidence="5" type="ORF">P7D36_01985</name>
    <name evidence="4" type="ORF">P7D39_01295</name>
</gene>
<feature type="domain" description="Mga helix-turn-helix" evidence="3">
    <location>
        <begin position="77"/>
        <end position="159"/>
    </location>
</feature>
<dbReference type="InterPro" id="IPR007737">
    <property type="entry name" value="Mga_HTH"/>
</dbReference>
<evidence type="ECO:0000313" key="4">
    <source>
        <dbReference type="EMBL" id="MDT2595670.1"/>
    </source>
</evidence>
<dbReference type="Pfam" id="PF05043">
    <property type="entry name" value="Mga"/>
    <property type="match status" value="1"/>
</dbReference>
<dbReference type="Proteomes" id="UP001245561">
    <property type="component" value="Unassembled WGS sequence"/>
</dbReference>
<sequence>MELFSLLEKNEQRQIRIFQLLLEQSELSINEALVQLSVDRATFKEDLSLLKLNLVKFTDQLVLDTENGKIFLRRLGNLSMTDVYYSYLKDAVKYQILMHLLAYGTLERQKLLDSLGLSPATFTRRIRELNTLLAEFHLQIKNGKLLGSESQIRYFYFQLLWFGRPYLVNLNEFNDPTSDILLGLMKKEFDFPFTEDGQIKFKLWLSITKKRLRVLKRITPDYTNLPSSFFESNTFLLSLQKILARFFIQHAFIWNQNETLIFYLFMICNFTLDIQNNHVDKLLHEKLRDDRVVHLNQAFKFILDETFYLYSFSERFAEEISLTLIQNHSRLIYFRGWVNIFGHQGLNKRVEKIQDKRLLNLCETLTTRSLDILNQSEFDNQNSRFELFVRYASILQRIFKEVEPCLNVACDFPYERVMADIVIDIIREQVSTTFKINLTKYDKNKQYDVILASQLKEYPRQENARVFVMLSNEYDFDFPYLNEVLRESYLQKNNLRMRL</sequence>
<dbReference type="InterPro" id="IPR036388">
    <property type="entry name" value="WH-like_DNA-bd_sf"/>
</dbReference>
<dbReference type="Gene3D" id="1.10.10.10">
    <property type="entry name" value="Winged helix-like DNA-binding domain superfamily/Winged helix DNA-binding domain"/>
    <property type="match status" value="1"/>
</dbReference>
<dbReference type="Proteomes" id="UP001256547">
    <property type="component" value="Unassembled WGS sequence"/>
</dbReference>
<dbReference type="RefSeq" id="WP_137603220.1">
    <property type="nucleotide sequence ID" value="NZ_JARPYR010000002.1"/>
</dbReference>
<accession>A0AAW8TGJ8</accession>
<dbReference type="AlphaFoldDB" id="A0AAW8TGJ8"/>
<protein>
    <submittedName>
        <fullName evidence="5">Helix-turn-helix domain-containing protein</fullName>
    </submittedName>
</protein>
<comment type="caution">
    <text evidence="5">The sequence shown here is derived from an EMBL/GenBank/DDBJ whole genome shotgun (WGS) entry which is preliminary data.</text>
</comment>